<organism evidence="3 4">
    <name type="scientific">Sphaeroforma arctica JP610</name>
    <dbReference type="NCBI Taxonomy" id="667725"/>
    <lineage>
        <taxon>Eukaryota</taxon>
        <taxon>Ichthyosporea</taxon>
        <taxon>Ichthyophonida</taxon>
        <taxon>Sphaeroforma</taxon>
    </lineage>
</organism>
<reference evidence="3 4" key="1">
    <citation type="submission" date="2011-02" db="EMBL/GenBank/DDBJ databases">
        <title>The Genome Sequence of Sphaeroforma arctica JP610.</title>
        <authorList>
            <consortium name="The Broad Institute Genome Sequencing Platform"/>
            <person name="Russ C."/>
            <person name="Cuomo C."/>
            <person name="Young S.K."/>
            <person name="Zeng Q."/>
            <person name="Gargeya S."/>
            <person name="Alvarado L."/>
            <person name="Berlin A."/>
            <person name="Chapman S.B."/>
            <person name="Chen Z."/>
            <person name="Freedman E."/>
            <person name="Gellesch M."/>
            <person name="Goldberg J."/>
            <person name="Griggs A."/>
            <person name="Gujja S."/>
            <person name="Heilman E."/>
            <person name="Heiman D."/>
            <person name="Howarth C."/>
            <person name="Mehta T."/>
            <person name="Neiman D."/>
            <person name="Pearson M."/>
            <person name="Roberts A."/>
            <person name="Saif S."/>
            <person name="Shea T."/>
            <person name="Shenoy N."/>
            <person name="Sisk P."/>
            <person name="Stolte C."/>
            <person name="Sykes S."/>
            <person name="White J."/>
            <person name="Yandava C."/>
            <person name="Burger G."/>
            <person name="Gray M.W."/>
            <person name="Holland P.W.H."/>
            <person name="King N."/>
            <person name="Lang F.B.F."/>
            <person name="Roger A.J."/>
            <person name="Ruiz-Trillo I."/>
            <person name="Haas B."/>
            <person name="Nusbaum C."/>
            <person name="Birren B."/>
        </authorList>
    </citation>
    <scope>NUCLEOTIDE SEQUENCE [LARGE SCALE GENOMIC DNA]</scope>
    <source>
        <strain evidence="3 4">JP610</strain>
    </source>
</reference>
<dbReference type="Proteomes" id="UP000054560">
    <property type="component" value="Unassembled WGS sequence"/>
</dbReference>
<dbReference type="Pfam" id="PF03016">
    <property type="entry name" value="Exostosin_GT47"/>
    <property type="match status" value="1"/>
</dbReference>
<keyword evidence="4" id="KW-1185">Reference proteome</keyword>
<name>A0A0L0FXA5_9EUKA</name>
<dbReference type="OrthoDB" id="1924787at2759"/>
<evidence type="ECO:0000313" key="3">
    <source>
        <dbReference type="EMBL" id="KNC81279.1"/>
    </source>
</evidence>
<gene>
    <name evidence="3" type="ORF">SARC_06390</name>
</gene>
<feature type="domain" description="Exostosin GT47" evidence="2">
    <location>
        <begin position="95"/>
        <end position="166"/>
    </location>
</feature>
<evidence type="ECO:0000259" key="2">
    <source>
        <dbReference type="Pfam" id="PF03016"/>
    </source>
</evidence>
<dbReference type="PANTHER" id="PTHR11062:SF281">
    <property type="entry name" value="EXOSTOSIN-LIKE 2"/>
    <property type="match status" value="1"/>
</dbReference>
<dbReference type="InterPro" id="IPR004263">
    <property type="entry name" value="Exostosin"/>
</dbReference>
<comment type="similarity">
    <text evidence="1">Belongs to the glycosyltransferase 47 family.</text>
</comment>
<dbReference type="GeneID" id="25906894"/>
<dbReference type="PANTHER" id="PTHR11062">
    <property type="entry name" value="EXOSTOSIN HEPARAN SULFATE GLYCOSYLTRANSFERASE -RELATED"/>
    <property type="match status" value="1"/>
</dbReference>
<dbReference type="RefSeq" id="XP_014155181.1">
    <property type="nucleotide sequence ID" value="XM_014299706.1"/>
</dbReference>
<evidence type="ECO:0000313" key="4">
    <source>
        <dbReference type="Proteomes" id="UP000054560"/>
    </source>
</evidence>
<accession>A0A0L0FXA5</accession>
<sequence length="223" mass="25869">MRELSVPAPKPSLFHRTTLETLQGWHTCSCRALVLVEQDNAKKFIVKYRGSPTNDIRRNITGLHFPKNRTVILDLLDSRLAQLAPADKAYKMHVGKLEMRQSIFCICPGGLTPSSQRMFVAIAANCIPVIVSDHLQLPFEDLIDYNAFTVRIRESRVNQIPEILERYTPRRLNRLQRNLKVYRTKLLFNQPYPQEDDAFSLILDTLLRKKNEHPELYINDTIK</sequence>
<proteinExistence type="inferred from homology"/>
<protein>
    <recommendedName>
        <fullName evidence="2">Exostosin GT47 domain-containing protein</fullName>
    </recommendedName>
</protein>
<dbReference type="eggNOG" id="KOG1021">
    <property type="taxonomic scope" value="Eukaryota"/>
</dbReference>
<dbReference type="STRING" id="667725.A0A0L0FXA5"/>
<dbReference type="AlphaFoldDB" id="A0A0L0FXA5"/>
<dbReference type="GO" id="GO:0016757">
    <property type="term" value="F:glycosyltransferase activity"/>
    <property type="evidence" value="ECO:0007669"/>
    <property type="project" value="InterPro"/>
</dbReference>
<dbReference type="InterPro" id="IPR040911">
    <property type="entry name" value="Exostosin_GT47"/>
</dbReference>
<evidence type="ECO:0000256" key="1">
    <source>
        <dbReference type="ARBA" id="ARBA00010271"/>
    </source>
</evidence>
<dbReference type="EMBL" id="KQ242050">
    <property type="protein sequence ID" value="KNC81279.1"/>
    <property type="molecule type" value="Genomic_DNA"/>
</dbReference>